<protein>
    <submittedName>
        <fullName evidence="1">8968_t:CDS:1</fullName>
    </submittedName>
</protein>
<reference evidence="1" key="1">
    <citation type="submission" date="2021-06" db="EMBL/GenBank/DDBJ databases">
        <authorList>
            <person name="Kallberg Y."/>
            <person name="Tangrot J."/>
            <person name="Rosling A."/>
        </authorList>
    </citation>
    <scope>NUCLEOTIDE SEQUENCE</scope>
    <source>
        <strain evidence="1">AU212A</strain>
    </source>
</reference>
<accession>A0ACA9NVC8</accession>
<proteinExistence type="predicted"/>
<sequence length="180" mass="20287">PLPEGLLFLAFDNEQKGQKNYLDRGFNMAYDSLSKSQFDEIFSVDTQMQEVIDEELHSYLSGILELLSEGKLSSTNAIDSFVASTSTNTAKMKTCLSCNMQNIENRKKICLNCKTQLPTLAEIQKEKVIEIANSLTDQLSSPLIFRSYKTNEEQSVTSVPKISLTQQVTDQRIDIPNIYT</sequence>
<feature type="non-terminal residue" evidence="1">
    <location>
        <position position="1"/>
    </location>
</feature>
<feature type="non-terminal residue" evidence="1">
    <location>
        <position position="180"/>
    </location>
</feature>
<keyword evidence="2" id="KW-1185">Reference proteome</keyword>
<evidence type="ECO:0000313" key="2">
    <source>
        <dbReference type="Proteomes" id="UP000789860"/>
    </source>
</evidence>
<gene>
    <name evidence="1" type="ORF">SCALOS_LOCUS9585</name>
</gene>
<organism evidence="1 2">
    <name type="scientific">Scutellospora calospora</name>
    <dbReference type="NCBI Taxonomy" id="85575"/>
    <lineage>
        <taxon>Eukaryota</taxon>
        <taxon>Fungi</taxon>
        <taxon>Fungi incertae sedis</taxon>
        <taxon>Mucoromycota</taxon>
        <taxon>Glomeromycotina</taxon>
        <taxon>Glomeromycetes</taxon>
        <taxon>Diversisporales</taxon>
        <taxon>Gigasporaceae</taxon>
        <taxon>Scutellospora</taxon>
    </lineage>
</organism>
<name>A0ACA9NVC8_9GLOM</name>
<dbReference type="Proteomes" id="UP000789860">
    <property type="component" value="Unassembled WGS sequence"/>
</dbReference>
<comment type="caution">
    <text evidence="1">The sequence shown here is derived from an EMBL/GenBank/DDBJ whole genome shotgun (WGS) entry which is preliminary data.</text>
</comment>
<dbReference type="EMBL" id="CAJVPM010030569">
    <property type="protein sequence ID" value="CAG8677034.1"/>
    <property type="molecule type" value="Genomic_DNA"/>
</dbReference>
<evidence type="ECO:0000313" key="1">
    <source>
        <dbReference type="EMBL" id="CAG8677034.1"/>
    </source>
</evidence>